<comment type="caution">
    <text evidence="1">The sequence shown here is derived from an EMBL/GenBank/DDBJ whole genome shotgun (WGS) entry which is preliminary data.</text>
</comment>
<accession>A0A9P5XW17</accession>
<name>A0A9P5XW17_9AGAR</name>
<evidence type="ECO:0000313" key="1">
    <source>
        <dbReference type="EMBL" id="KAF9458104.1"/>
    </source>
</evidence>
<keyword evidence="2" id="KW-1185">Reference proteome</keyword>
<proteinExistence type="predicted"/>
<dbReference type="Proteomes" id="UP000807353">
    <property type="component" value="Unassembled WGS sequence"/>
</dbReference>
<dbReference type="AlphaFoldDB" id="A0A9P5XW17"/>
<reference evidence="1" key="1">
    <citation type="submission" date="2020-11" db="EMBL/GenBank/DDBJ databases">
        <authorList>
            <consortium name="DOE Joint Genome Institute"/>
            <person name="Ahrendt S."/>
            <person name="Riley R."/>
            <person name="Andreopoulos W."/>
            <person name="Labutti K."/>
            <person name="Pangilinan J."/>
            <person name="Ruiz-Duenas F.J."/>
            <person name="Barrasa J.M."/>
            <person name="Sanchez-Garcia M."/>
            <person name="Camarero S."/>
            <person name="Miyauchi S."/>
            <person name="Serrano A."/>
            <person name="Linde D."/>
            <person name="Babiker R."/>
            <person name="Drula E."/>
            <person name="Ayuso-Fernandez I."/>
            <person name="Pacheco R."/>
            <person name="Padilla G."/>
            <person name="Ferreira P."/>
            <person name="Barriuso J."/>
            <person name="Kellner H."/>
            <person name="Castanera R."/>
            <person name="Alfaro M."/>
            <person name="Ramirez L."/>
            <person name="Pisabarro A.G."/>
            <person name="Kuo A."/>
            <person name="Tritt A."/>
            <person name="Lipzen A."/>
            <person name="He G."/>
            <person name="Yan M."/>
            <person name="Ng V."/>
            <person name="Cullen D."/>
            <person name="Martin F."/>
            <person name="Rosso M.-N."/>
            <person name="Henrissat B."/>
            <person name="Hibbett D."/>
            <person name="Martinez A.T."/>
            <person name="Grigoriev I.V."/>
        </authorList>
    </citation>
    <scope>NUCLEOTIDE SEQUENCE</scope>
    <source>
        <strain evidence="1">CBS 247.69</strain>
    </source>
</reference>
<gene>
    <name evidence="1" type="ORF">BDZ94DRAFT_151212</name>
</gene>
<dbReference type="EMBL" id="MU150350">
    <property type="protein sequence ID" value="KAF9458104.1"/>
    <property type="molecule type" value="Genomic_DNA"/>
</dbReference>
<evidence type="ECO:0000313" key="2">
    <source>
        <dbReference type="Proteomes" id="UP000807353"/>
    </source>
</evidence>
<organism evidence="1 2">
    <name type="scientific">Collybia nuda</name>
    <dbReference type="NCBI Taxonomy" id="64659"/>
    <lineage>
        <taxon>Eukaryota</taxon>
        <taxon>Fungi</taxon>
        <taxon>Dikarya</taxon>
        <taxon>Basidiomycota</taxon>
        <taxon>Agaricomycotina</taxon>
        <taxon>Agaricomycetes</taxon>
        <taxon>Agaricomycetidae</taxon>
        <taxon>Agaricales</taxon>
        <taxon>Tricholomatineae</taxon>
        <taxon>Clitocybaceae</taxon>
        <taxon>Collybia</taxon>
    </lineage>
</organism>
<sequence>MSPYNVVMTTHYFKARACLKKSVTSCYILTRRSCRVKEGTRSRLKELHSTTFKWNDLIYNPGLNWDISRSGARALKLNIYQNDIHSFSSFSLSSIDCGVIFVNDRAFGGRSKREYFLKDFCVSLRMMRIDDLSRFQRSNFPPKTPQAEIRSQDQCIETLPTQYPTDTREGYGARSNCSLIKRKRNYYEDTPTPVTTDAPSISLPVQIPPSRPLVGWRPLGHTKKSKASHALIIQFSLPMPIKDESTFHYPFR</sequence>
<protein>
    <submittedName>
        <fullName evidence="1">Uncharacterized protein</fullName>
    </submittedName>
</protein>